<dbReference type="Pfam" id="PF03476">
    <property type="entry name" value="MOSC_N"/>
    <property type="match status" value="1"/>
</dbReference>
<dbReference type="AlphaFoldDB" id="A0A6G1GD69"/>
<keyword evidence="3 4" id="KW-0501">Molybdenum cofactor biosynthesis</keyword>
<evidence type="ECO:0000256" key="1">
    <source>
        <dbReference type="ARBA" id="ARBA00022679"/>
    </source>
</evidence>
<dbReference type="HAMAP" id="MF_03050">
    <property type="entry name" value="MOCOS"/>
    <property type="match status" value="1"/>
</dbReference>
<name>A0A6G1GD69_9PEZI</name>
<evidence type="ECO:0000313" key="9">
    <source>
        <dbReference type="RefSeq" id="XP_033537604.1"/>
    </source>
</evidence>
<dbReference type="GO" id="GO:0006777">
    <property type="term" value="P:Mo-molybdopterin cofactor biosynthetic process"/>
    <property type="evidence" value="ECO:0007669"/>
    <property type="project" value="UniProtKB-UniRule"/>
</dbReference>
<dbReference type="Pfam" id="PF03473">
    <property type="entry name" value="MOSC"/>
    <property type="match status" value="1"/>
</dbReference>
<comment type="cofactor">
    <cofactor evidence="4">
        <name>pyridoxal 5'-phosphate</name>
        <dbReference type="ChEBI" id="CHEBI:597326"/>
    </cofactor>
</comment>
<comment type="catalytic activity">
    <reaction evidence="4">
        <text>Mo-molybdopterin + L-cysteine + AH2 = thio-Mo-molybdopterin + L-alanine + A + H2O</text>
        <dbReference type="Rhea" id="RHEA:42636"/>
        <dbReference type="ChEBI" id="CHEBI:13193"/>
        <dbReference type="ChEBI" id="CHEBI:15377"/>
        <dbReference type="ChEBI" id="CHEBI:17499"/>
        <dbReference type="ChEBI" id="CHEBI:35235"/>
        <dbReference type="ChEBI" id="CHEBI:57972"/>
        <dbReference type="ChEBI" id="CHEBI:71302"/>
        <dbReference type="ChEBI" id="CHEBI:82685"/>
        <dbReference type="EC" id="2.8.1.9"/>
    </reaction>
</comment>
<dbReference type="EMBL" id="ML975151">
    <property type="protein sequence ID" value="KAF1815973.1"/>
    <property type="molecule type" value="Genomic_DNA"/>
</dbReference>
<feature type="domain" description="MOSC" evidence="6">
    <location>
        <begin position="706"/>
        <end position="895"/>
    </location>
</feature>
<evidence type="ECO:0000256" key="5">
    <source>
        <dbReference type="SAM" id="MobiDB-lite"/>
    </source>
</evidence>
<keyword evidence="2 4" id="KW-0663">Pyridoxal phosphate</keyword>
<reference evidence="9" key="2">
    <citation type="submission" date="2020-04" db="EMBL/GenBank/DDBJ databases">
        <authorList>
            <consortium name="NCBI Genome Project"/>
        </authorList>
    </citation>
    <scope>NUCLEOTIDE SEQUENCE</scope>
    <source>
        <strain evidence="9">CBS 781.70</strain>
    </source>
</reference>
<evidence type="ECO:0000256" key="2">
    <source>
        <dbReference type="ARBA" id="ARBA00022898"/>
    </source>
</evidence>
<protein>
    <recommendedName>
        <fullName evidence="4">Molybdenum cofactor sulfurase</fullName>
        <shortName evidence="4">MCS</shortName>
        <shortName evidence="4">MOS</shortName>
        <shortName evidence="4">MoCo sulfurase</shortName>
        <ecNumber evidence="4">2.8.1.9</ecNumber>
    </recommendedName>
    <alternativeName>
        <fullName evidence="4">Molybdenum cofactor sulfurtransferase</fullName>
    </alternativeName>
</protein>
<keyword evidence="1 4" id="KW-0808">Transferase</keyword>
<dbReference type="InterPro" id="IPR015421">
    <property type="entry name" value="PyrdxlP-dep_Trfase_major"/>
</dbReference>
<dbReference type="InterPro" id="IPR015424">
    <property type="entry name" value="PyrdxlP-dep_Trfase"/>
</dbReference>
<dbReference type="EC" id="2.8.1.9" evidence="4"/>
<keyword evidence="8" id="KW-1185">Reference proteome</keyword>
<dbReference type="PROSITE" id="PS51340">
    <property type="entry name" value="MOSC"/>
    <property type="match status" value="1"/>
</dbReference>
<dbReference type="Proteomes" id="UP000504638">
    <property type="component" value="Unplaced"/>
</dbReference>
<dbReference type="GO" id="GO:0030151">
    <property type="term" value="F:molybdenum ion binding"/>
    <property type="evidence" value="ECO:0007669"/>
    <property type="project" value="UniProtKB-UniRule"/>
</dbReference>
<feature type="active site" evidence="4">
    <location>
        <position position="395"/>
    </location>
</feature>
<dbReference type="SUPFAM" id="SSF53383">
    <property type="entry name" value="PLP-dependent transferases"/>
    <property type="match status" value="1"/>
</dbReference>
<dbReference type="PANTHER" id="PTHR14237">
    <property type="entry name" value="MOLYBDOPTERIN COFACTOR SULFURASE MOSC"/>
    <property type="match status" value="1"/>
</dbReference>
<dbReference type="PANTHER" id="PTHR14237:SF80">
    <property type="entry name" value="MOLYBDENUM COFACTOR SULFURASE"/>
    <property type="match status" value="1"/>
</dbReference>
<dbReference type="GO" id="GO:0016829">
    <property type="term" value="F:lyase activity"/>
    <property type="evidence" value="ECO:0007669"/>
    <property type="project" value="UniProtKB-UniRule"/>
</dbReference>
<comment type="function">
    <text evidence="4">Sulfurates the molybdenum cofactor. Sulfation of molybdenum is essential for xanthine dehydrogenase (XDH) and aldehyde oxidase (ADO) enzymes in which molybdenum cofactor is liganded by 1 oxygen and 1 sulfur atom in active form.</text>
</comment>
<accession>A0A6G1GD69</accession>
<dbReference type="InterPro" id="IPR005303">
    <property type="entry name" value="MOCOS_middle"/>
</dbReference>
<dbReference type="SUPFAM" id="SSF141673">
    <property type="entry name" value="MOSC N-terminal domain-like"/>
    <property type="match status" value="1"/>
</dbReference>
<dbReference type="RefSeq" id="XP_033537604.1">
    <property type="nucleotide sequence ID" value="XM_033674361.1"/>
</dbReference>
<sequence length="898" mass="99057">MEELGDVEYNSHIESLRQREYPSLTDSLYLDNAGTPPVPRSLLERFSANMISNMHGNPHSSSTASQTTTQMIENVRLDVLHMVKADPNEFDVVFVANATAGVKLVIDAFRDCQSGFWYGYHRDSHTSIVGGREVAMQHQCFESKEAVDDWIRNGCRSKEQQFMHRLFTFPAQSNMNGYRLPLRWSREIRSKSPPGQPVYTLLDAAALVATCPLDLSDADAAPDFTVLSFYKIFGFPDLGALIVRKSSSAIMTRRKYFGGGTVDLVLCLQEQWHLKKNDSPHSHLEDGTLPIHSILALQSAVSVHRDLFGSFERISRHVSFLTQRLYSELKSLRHPSGTPVCQIYTDPDSGYTDMKMQGSTIALNFETPSGTCVQHAEVEKLAAVRNISLRTGGVCNPGGVSAALSLAPWELRRNFSAGARCGVEDGEGWVGEGKPTGIVRVSLGAASTMNDVENFLVWVKEFFIVHNQTAYIETPLKDGRQVGTTPSSPMPDIKSRLGYEQLMSGGTTYTVESITVYPIKSCAGFSVPQGQSWKVRREGLAWDREWCIVHQGTGTALSMKRYPHMAHIKPTVDLEKGILRIECSRTAKQMSFQRPSVEVPLSEDPRPFESSSRLLETGLPEFKGQSTRVCGDIIMAKTYQSLEISEFLSEAVGVPCRLARYSSNSALQGVGRQWRGVSGKHNLQLEDTITKQKPTHVSVPGSYPSTKVADDEKDSGIGIDSDHEAAHIHERENPILLANESPILIINRASVRLLNQQIKSAGNVHAGFDLFPDRFRANIVIKPLAPSAQGPLDHSNAYEEDSWCDGCHILSFIPCPSENGIDSPPTILQVLGACRRCQIVCVNPKEGEKDLRGEPFVTLAKTRREPGRGGVNFGIHCGLQDSVGRICVGQNISVTNGP</sequence>
<dbReference type="InterPro" id="IPR000192">
    <property type="entry name" value="Aminotrans_V_dom"/>
</dbReference>
<dbReference type="InterPro" id="IPR005302">
    <property type="entry name" value="MoCF_Sase_C"/>
</dbReference>
<dbReference type="Gene3D" id="3.90.1150.10">
    <property type="entry name" value="Aspartate Aminotransferase, domain 1"/>
    <property type="match status" value="1"/>
</dbReference>
<evidence type="ECO:0000256" key="4">
    <source>
        <dbReference type="HAMAP-Rule" id="MF_03050"/>
    </source>
</evidence>
<dbReference type="GO" id="GO:0008265">
    <property type="term" value="F:molybdenum cofactor sulfurtransferase activity"/>
    <property type="evidence" value="ECO:0007669"/>
    <property type="project" value="UniProtKB-UniRule"/>
</dbReference>
<feature type="region of interest" description="Disordered" evidence="5">
    <location>
        <begin position="693"/>
        <end position="717"/>
    </location>
</feature>
<dbReference type="InterPro" id="IPR028886">
    <property type="entry name" value="MoCo_sulfurase"/>
</dbReference>
<dbReference type="GO" id="GO:0030170">
    <property type="term" value="F:pyridoxal phosphate binding"/>
    <property type="evidence" value="ECO:0007669"/>
    <property type="project" value="UniProtKB-UniRule"/>
</dbReference>
<evidence type="ECO:0000313" key="7">
    <source>
        <dbReference type="EMBL" id="KAF1815973.1"/>
    </source>
</evidence>
<dbReference type="Gene3D" id="3.40.640.10">
    <property type="entry name" value="Type I PLP-dependent aspartate aminotransferase-like (Major domain)"/>
    <property type="match status" value="1"/>
</dbReference>
<proteinExistence type="inferred from homology"/>
<gene>
    <name evidence="4" type="primary">hxB</name>
    <name evidence="7 9" type="ORF">P152DRAFT_203521</name>
</gene>
<evidence type="ECO:0000256" key="3">
    <source>
        <dbReference type="ARBA" id="ARBA00023150"/>
    </source>
</evidence>
<reference evidence="7 9" key="1">
    <citation type="submission" date="2020-01" db="EMBL/GenBank/DDBJ databases">
        <authorList>
            <consortium name="DOE Joint Genome Institute"/>
            <person name="Haridas S."/>
            <person name="Albert R."/>
            <person name="Binder M."/>
            <person name="Bloem J."/>
            <person name="Labutti K."/>
            <person name="Salamov A."/>
            <person name="Andreopoulos B."/>
            <person name="Baker S.E."/>
            <person name="Barry K."/>
            <person name="Bills G."/>
            <person name="Bluhm B.H."/>
            <person name="Cannon C."/>
            <person name="Castanera R."/>
            <person name="Culley D.E."/>
            <person name="Daum C."/>
            <person name="Ezra D."/>
            <person name="Gonzalez J.B."/>
            <person name="Henrissat B."/>
            <person name="Kuo A."/>
            <person name="Liang C."/>
            <person name="Lipzen A."/>
            <person name="Lutzoni F."/>
            <person name="Magnuson J."/>
            <person name="Mondo S."/>
            <person name="Nolan M."/>
            <person name="Ohm R."/>
            <person name="Pangilinan J."/>
            <person name="Park H.-J."/>
            <person name="Ramirez L."/>
            <person name="Alfaro M."/>
            <person name="Sun H."/>
            <person name="Tritt A."/>
            <person name="Yoshinaga Y."/>
            <person name="Zwiers L.-H."/>
            <person name="Turgeon B.G."/>
            <person name="Goodwin S.B."/>
            <person name="Spatafora J.W."/>
            <person name="Crous P.W."/>
            <person name="Grigoriev I.V."/>
        </authorList>
    </citation>
    <scope>NUCLEOTIDE SEQUENCE</scope>
    <source>
        <strain evidence="7 9">CBS 781.70</strain>
    </source>
</reference>
<evidence type="ECO:0000313" key="8">
    <source>
        <dbReference type="Proteomes" id="UP000504638"/>
    </source>
</evidence>
<dbReference type="Pfam" id="PF00266">
    <property type="entry name" value="Aminotran_5"/>
    <property type="match status" value="1"/>
</dbReference>
<dbReference type="OrthoDB" id="10264306at2759"/>
<dbReference type="InterPro" id="IPR015422">
    <property type="entry name" value="PyrdxlP-dep_Trfase_small"/>
</dbReference>
<reference evidence="9" key="3">
    <citation type="submission" date="2025-04" db="UniProtKB">
        <authorList>
            <consortium name="RefSeq"/>
        </authorList>
    </citation>
    <scope>IDENTIFICATION</scope>
    <source>
        <strain evidence="9">CBS 781.70</strain>
    </source>
</reference>
<evidence type="ECO:0000259" key="6">
    <source>
        <dbReference type="PROSITE" id="PS51340"/>
    </source>
</evidence>
<feature type="modified residue" description="N6-(pyridoxal phosphate)lysine" evidence="4">
    <location>
        <position position="231"/>
    </location>
</feature>
<comment type="similarity">
    <text evidence="4">Belongs to the class-V pyridoxal-phosphate-dependent aminotransferase family. MOCOS subfamily.</text>
</comment>
<organism evidence="7">
    <name type="scientific">Eremomyces bilateralis CBS 781.70</name>
    <dbReference type="NCBI Taxonomy" id="1392243"/>
    <lineage>
        <taxon>Eukaryota</taxon>
        <taxon>Fungi</taxon>
        <taxon>Dikarya</taxon>
        <taxon>Ascomycota</taxon>
        <taxon>Pezizomycotina</taxon>
        <taxon>Dothideomycetes</taxon>
        <taxon>Dothideomycetes incertae sedis</taxon>
        <taxon>Eremomycetales</taxon>
        <taxon>Eremomycetaceae</taxon>
        <taxon>Eremomyces</taxon>
    </lineage>
</organism>